<gene>
    <name evidence="2" type="ORF">G6F50_013464</name>
</gene>
<dbReference type="Proteomes" id="UP000740926">
    <property type="component" value="Unassembled WGS sequence"/>
</dbReference>
<name>A0A9P6YH01_9FUNG</name>
<accession>A0A9P6YH01</accession>
<evidence type="ECO:0000256" key="1">
    <source>
        <dbReference type="SAM" id="MobiDB-lite"/>
    </source>
</evidence>
<protein>
    <submittedName>
        <fullName evidence="2">Uncharacterized protein</fullName>
    </submittedName>
</protein>
<organism evidence="2 3">
    <name type="scientific">Rhizopus delemar</name>
    <dbReference type="NCBI Taxonomy" id="936053"/>
    <lineage>
        <taxon>Eukaryota</taxon>
        <taxon>Fungi</taxon>
        <taxon>Fungi incertae sedis</taxon>
        <taxon>Mucoromycota</taxon>
        <taxon>Mucoromycotina</taxon>
        <taxon>Mucoromycetes</taxon>
        <taxon>Mucorales</taxon>
        <taxon>Mucorineae</taxon>
        <taxon>Rhizopodaceae</taxon>
        <taxon>Rhizopus</taxon>
    </lineage>
</organism>
<proteinExistence type="predicted"/>
<comment type="caution">
    <text evidence="2">The sequence shown here is derived from an EMBL/GenBank/DDBJ whole genome shotgun (WGS) entry which is preliminary data.</text>
</comment>
<dbReference type="AlphaFoldDB" id="A0A9P6YH01"/>
<feature type="region of interest" description="Disordered" evidence="1">
    <location>
        <begin position="1"/>
        <end position="113"/>
    </location>
</feature>
<evidence type="ECO:0000313" key="3">
    <source>
        <dbReference type="Proteomes" id="UP000740926"/>
    </source>
</evidence>
<dbReference type="EMBL" id="JAANIU010005328">
    <property type="protein sequence ID" value="KAG1548325.1"/>
    <property type="molecule type" value="Genomic_DNA"/>
</dbReference>
<reference evidence="2 3" key="1">
    <citation type="journal article" date="2020" name="Microb. Genom.">
        <title>Genetic diversity of clinical and environmental Mucorales isolates obtained from an investigation of mucormycosis cases among solid organ transplant recipients.</title>
        <authorList>
            <person name="Nguyen M.H."/>
            <person name="Kaul D."/>
            <person name="Muto C."/>
            <person name="Cheng S.J."/>
            <person name="Richter R.A."/>
            <person name="Bruno V.M."/>
            <person name="Liu G."/>
            <person name="Beyhan S."/>
            <person name="Sundermann A.J."/>
            <person name="Mounaud S."/>
            <person name="Pasculle A.W."/>
            <person name="Nierman W.C."/>
            <person name="Driscoll E."/>
            <person name="Cumbie R."/>
            <person name="Clancy C.J."/>
            <person name="Dupont C.L."/>
        </authorList>
    </citation>
    <scope>NUCLEOTIDE SEQUENCE [LARGE SCALE GENOMIC DNA]</scope>
    <source>
        <strain evidence="2 3">GL24</strain>
    </source>
</reference>
<feature type="compositionally biased region" description="Low complexity" evidence="1">
    <location>
        <begin position="1"/>
        <end position="17"/>
    </location>
</feature>
<evidence type="ECO:0000313" key="2">
    <source>
        <dbReference type="EMBL" id="KAG1548325.1"/>
    </source>
</evidence>
<sequence>MPSGTPPTTSATPGSTARPNASSRSWNGRLATHGSMIEFHRAIEGQPVQGDQRTDAGVTGHQSQGQGAQPAPDPRQQGQHRRHQQHAPPHQRQRGQGDQLAEDGGDAPQQDTEMDLPECFAGVGCAHPCIVRQAQVRGDGHGRRCAPFPARYPHACRPDVRAWMGGADRPGRCHLAAAAVPVAAGRARRRGGRGRGDPALLRLLHHPQQSGRVPGVCMAGTRPPAGRDRGRGHGAVHRRDLSGLCAGLAGALATHWPAVVGGYGAALRRATVVPGRLAAAAAARRPALACIGGGAVAAAGLSRLGDDPGLAAGTGAVPVP</sequence>
<feature type="compositionally biased region" description="Basic residues" evidence="1">
    <location>
        <begin position="78"/>
        <end position="93"/>
    </location>
</feature>
<keyword evidence="3" id="KW-1185">Reference proteome</keyword>